<dbReference type="Proteomes" id="UP001149074">
    <property type="component" value="Unassembled WGS sequence"/>
</dbReference>
<reference evidence="3" key="1">
    <citation type="submission" date="2022-11" db="EMBL/GenBank/DDBJ databases">
        <authorList>
            <person name="Petersen C."/>
        </authorList>
    </citation>
    <scope>NUCLEOTIDE SEQUENCE</scope>
    <source>
        <strain evidence="3">IBT 30761</strain>
    </source>
</reference>
<dbReference type="InterPro" id="IPR029058">
    <property type="entry name" value="AB_hydrolase_fold"/>
</dbReference>
<keyword evidence="4" id="KW-1185">Reference proteome</keyword>
<evidence type="ECO:0000256" key="1">
    <source>
        <dbReference type="ARBA" id="ARBA00022801"/>
    </source>
</evidence>
<sequence>MASDYTTPESLAALSKVDPEIALLLPTLPPSPTTNISMRQMNATHATNMPSIIGNVDQSELRKIPMRDGYMNEIRTYGPKKGKSLETVPLFILICGGGFVNADNKWLNPYARAISALYDTTVVSISYRCAPKFKFPFAANDAWDSLEWITSHAAELGANPVAGLVLGGVSAGANLAAVTCQKSVSEKFSPPLTGLWLGQPFILDEEIVPQGYKPLFISRRDNQNAPLLNDAMIRYAYDQAAFDVHSPKFSPFNATNPHIGMPPTYIQVCGLDPLRDDGLIYERALRENGVSTRMDVYSGVPHGHYAAWPYAATSRKWDFDVVSSAGWLLDTPADPACIIIALDGRHGP</sequence>
<dbReference type="RefSeq" id="XP_056474604.1">
    <property type="nucleotide sequence ID" value="XM_056618445.1"/>
</dbReference>
<dbReference type="GO" id="GO:0072330">
    <property type="term" value="P:monocarboxylic acid biosynthetic process"/>
    <property type="evidence" value="ECO:0007669"/>
    <property type="project" value="UniProtKB-ARBA"/>
</dbReference>
<feature type="domain" description="Alpha/beta hydrolase fold-3" evidence="2">
    <location>
        <begin position="95"/>
        <end position="304"/>
    </location>
</feature>
<evidence type="ECO:0000259" key="2">
    <source>
        <dbReference type="Pfam" id="PF07859"/>
    </source>
</evidence>
<dbReference type="PANTHER" id="PTHR48081:SF8">
    <property type="entry name" value="ALPHA_BETA HYDROLASE FOLD-3 DOMAIN-CONTAINING PROTEIN-RELATED"/>
    <property type="match status" value="1"/>
</dbReference>
<dbReference type="EMBL" id="JAPQKI010000005">
    <property type="protein sequence ID" value="KAJ5098950.1"/>
    <property type="molecule type" value="Genomic_DNA"/>
</dbReference>
<proteinExistence type="predicted"/>
<dbReference type="InterPro" id="IPR013094">
    <property type="entry name" value="AB_hydrolase_3"/>
</dbReference>
<dbReference type="GO" id="GO:0016787">
    <property type="term" value="F:hydrolase activity"/>
    <property type="evidence" value="ECO:0007669"/>
    <property type="project" value="UniProtKB-KW"/>
</dbReference>
<dbReference type="GeneID" id="81357424"/>
<evidence type="ECO:0000313" key="4">
    <source>
        <dbReference type="Proteomes" id="UP001149074"/>
    </source>
</evidence>
<keyword evidence="1 3" id="KW-0378">Hydrolase</keyword>
<protein>
    <submittedName>
        <fullName evidence="3">AB hydrolase superfamily protein</fullName>
    </submittedName>
</protein>
<reference evidence="3" key="2">
    <citation type="journal article" date="2023" name="IMA Fungus">
        <title>Comparative genomic study of the Penicillium genus elucidates a diverse pangenome and 15 lateral gene transfer events.</title>
        <authorList>
            <person name="Petersen C."/>
            <person name="Sorensen T."/>
            <person name="Nielsen M.R."/>
            <person name="Sondergaard T.E."/>
            <person name="Sorensen J.L."/>
            <person name="Fitzpatrick D.A."/>
            <person name="Frisvad J.C."/>
            <person name="Nielsen K.L."/>
        </authorList>
    </citation>
    <scope>NUCLEOTIDE SEQUENCE</scope>
    <source>
        <strain evidence="3">IBT 30761</strain>
    </source>
</reference>
<accession>A0A9W9FF61</accession>
<dbReference type="GO" id="GO:0017000">
    <property type="term" value="P:antibiotic biosynthetic process"/>
    <property type="evidence" value="ECO:0007669"/>
    <property type="project" value="UniProtKB-ARBA"/>
</dbReference>
<dbReference type="AlphaFoldDB" id="A0A9W9FF61"/>
<organism evidence="3 4">
    <name type="scientific">Penicillium argentinense</name>
    <dbReference type="NCBI Taxonomy" id="1131581"/>
    <lineage>
        <taxon>Eukaryota</taxon>
        <taxon>Fungi</taxon>
        <taxon>Dikarya</taxon>
        <taxon>Ascomycota</taxon>
        <taxon>Pezizomycotina</taxon>
        <taxon>Eurotiomycetes</taxon>
        <taxon>Eurotiomycetidae</taxon>
        <taxon>Eurotiales</taxon>
        <taxon>Aspergillaceae</taxon>
        <taxon>Penicillium</taxon>
    </lineage>
</organism>
<evidence type="ECO:0000313" key="3">
    <source>
        <dbReference type="EMBL" id="KAJ5098950.1"/>
    </source>
</evidence>
<dbReference type="InterPro" id="IPR050300">
    <property type="entry name" value="GDXG_lipolytic_enzyme"/>
</dbReference>
<dbReference type="OrthoDB" id="408631at2759"/>
<dbReference type="SUPFAM" id="SSF53474">
    <property type="entry name" value="alpha/beta-Hydrolases"/>
    <property type="match status" value="1"/>
</dbReference>
<dbReference type="Pfam" id="PF07859">
    <property type="entry name" value="Abhydrolase_3"/>
    <property type="match status" value="1"/>
</dbReference>
<gene>
    <name evidence="3" type="ORF">N7532_005951</name>
</gene>
<name>A0A9W9FF61_9EURO</name>
<dbReference type="Gene3D" id="3.40.50.1820">
    <property type="entry name" value="alpha/beta hydrolase"/>
    <property type="match status" value="1"/>
</dbReference>
<dbReference type="PANTHER" id="PTHR48081">
    <property type="entry name" value="AB HYDROLASE SUPERFAMILY PROTEIN C4A8.06C"/>
    <property type="match status" value="1"/>
</dbReference>
<comment type="caution">
    <text evidence="3">The sequence shown here is derived from an EMBL/GenBank/DDBJ whole genome shotgun (WGS) entry which is preliminary data.</text>
</comment>